<evidence type="ECO:0000256" key="8">
    <source>
        <dbReference type="ARBA" id="ARBA00022617"/>
    </source>
</evidence>
<evidence type="ECO:0000256" key="12">
    <source>
        <dbReference type="ARBA" id="ARBA00022737"/>
    </source>
</evidence>
<evidence type="ECO:0000256" key="9">
    <source>
        <dbReference type="ARBA" id="ARBA00022660"/>
    </source>
</evidence>
<gene>
    <name evidence="24" type="primary">ccoP</name>
    <name evidence="24" type="ORF">WNY59_01535</name>
</gene>
<evidence type="ECO:0000256" key="5">
    <source>
        <dbReference type="ARBA" id="ARBA00022448"/>
    </source>
</evidence>
<dbReference type="InterPro" id="IPR032858">
    <property type="entry name" value="CcoP_N"/>
</dbReference>
<evidence type="ECO:0000256" key="19">
    <source>
        <dbReference type="ARBA" id="ARBA00023136"/>
    </source>
</evidence>
<feature type="domain" description="Cytochrome c" evidence="23">
    <location>
        <begin position="109"/>
        <end position="199"/>
    </location>
</feature>
<dbReference type="PIRSF" id="PIRSF000006">
    <property type="entry name" value="Cbb3-Cox_fixP"/>
    <property type="match status" value="1"/>
</dbReference>
<evidence type="ECO:0000259" key="23">
    <source>
        <dbReference type="PROSITE" id="PS51007"/>
    </source>
</evidence>
<evidence type="ECO:0000256" key="15">
    <source>
        <dbReference type="ARBA" id="ARBA00022989"/>
    </source>
</evidence>
<dbReference type="PRINTS" id="PR00605">
    <property type="entry name" value="CYTCHROMECIC"/>
</dbReference>
<keyword evidence="10 22" id="KW-0812">Transmembrane</keyword>
<evidence type="ECO:0000313" key="25">
    <source>
        <dbReference type="Proteomes" id="UP001477870"/>
    </source>
</evidence>
<keyword evidence="5 21" id="KW-0813">Transport</keyword>
<keyword evidence="8 21" id="KW-0349">Heme</keyword>
<accession>A0ABU9T3B2</accession>
<evidence type="ECO:0000256" key="7">
    <source>
        <dbReference type="ARBA" id="ARBA00022519"/>
    </source>
</evidence>
<protein>
    <recommendedName>
        <fullName evidence="21">Cbb3-type cytochrome c oxidase subunit</fullName>
    </recommendedName>
</protein>
<evidence type="ECO:0000256" key="22">
    <source>
        <dbReference type="SAM" id="Phobius"/>
    </source>
</evidence>
<evidence type="ECO:0000256" key="13">
    <source>
        <dbReference type="ARBA" id="ARBA00022781"/>
    </source>
</evidence>
<keyword evidence="18 21" id="KW-0406">Ion transport</keyword>
<keyword evidence="14 21" id="KW-0249">Electron transport</keyword>
<keyword evidence="6 21" id="KW-1003">Cell membrane</keyword>
<dbReference type="Pfam" id="PF14715">
    <property type="entry name" value="FixP_N"/>
    <property type="match status" value="1"/>
</dbReference>
<comment type="function">
    <text evidence="20">C-type cytochrome. Part of the cbb3-type cytochrome c oxidase complex. FixP subunit is required for transferring electrons from donor cytochrome c via its heme groups to FixO subunit. From there, electrons are shuttled to the catalytic binuclear center of FixN subunit where oxygen reduction takes place. The complex also functions as a proton pump.</text>
</comment>
<evidence type="ECO:0000256" key="16">
    <source>
        <dbReference type="ARBA" id="ARBA00023002"/>
    </source>
</evidence>
<dbReference type="Gene3D" id="6.10.280.130">
    <property type="match status" value="1"/>
</dbReference>
<evidence type="ECO:0000256" key="18">
    <source>
        <dbReference type="ARBA" id="ARBA00023065"/>
    </source>
</evidence>
<evidence type="ECO:0000256" key="14">
    <source>
        <dbReference type="ARBA" id="ARBA00022982"/>
    </source>
</evidence>
<dbReference type="PROSITE" id="PS51007">
    <property type="entry name" value="CYTC"/>
    <property type="match status" value="2"/>
</dbReference>
<keyword evidence="19 21" id="KW-0472">Membrane</keyword>
<dbReference type="NCBIfam" id="TIGR00782">
    <property type="entry name" value="ccoP"/>
    <property type="match status" value="1"/>
</dbReference>
<dbReference type="InterPro" id="IPR004678">
    <property type="entry name" value="Cyt_c_oxidase_cbb3_su3"/>
</dbReference>
<keyword evidence="9 21" id="KW-0679">Respiratory chain</keyword>
<reference evidence="24 25" key="1">
    <citation type="submission" date="2024-03" db="EMBL/GenBank/DDBJ databases">
        <title>Community enrichment and isolation of bacterial strains for fucoidan degradation.</title>
        <authorList>
            <person name="Sichert A."/>
        </authorList>
    </citation>
    <scope>NUCLEOTIDE SEQUENCE [LARGE SCALE GENOMIC DNA]</scope>
    <source>
        <strain evidence="24 25">AS62</strain>
    </source>
</reference>
<dbReference type="InterPro" id="IPR038414">
    <property type="entry name" value="CcoP_N_sf"/>
</dbReference>
<dbReference type="Gene3D" id="1.10.760.10">
    <property type="entry name" value="Cytochrome c-like domain"/>
    <property type="match status" value="2"/>
</dbReference>
<evidence type="ECO:0000256" key="1">
    <source>
        <dbReference type="ARBA" id="ARBA00004533"/>
    </source>
</evidence>
<evidence type="ECO:0000256" key="17">
    <source>
        <dbReference type="ARBA" id="ARBA00023004"/>
    </source>
</evidence>
<evidence type="ECO:0000256" key="4">
    <source>
        <dbReference type="ARBA" id="ARBA00011203"/>
    </source>
</evidence>
<evidence type="ECO:0000256" key="11">
    <source>
        <dbReference type="ARBA" id="ARBA00022723"/>
    </source>
</evidence>
<feature type="transmembrane region" description="Helical" evidence="22">
    <location>
        <begin position="34"/>
        <end position="55"/>
    </location>
</feature>
<dbReference type="InterPro" id="IPR050597">
    <property type="entry name" value="Cytochrome_c_Oxidase_Subunit"/>
</dbReference>
<dbReference type="SUPFAM" id="SSF46626">
    <property type="entry name" value="Cytochrome c"/>
    <property type="match status" value="2"/>
</dbReference>
<keyword evidence="12" id="KW-0677">Repeat</keyword>
<keyword evidence="11 21" id="KW-0479">Metal-binding</keyword>
<dbReference type="EMBL" id="JBBMQO010000001">
    <property type="protein sequence ID" value="MEM5500264.1"/>
    <property type="molecule type" value="Genomic_DNA"/>
</dbReference>
<comment type="cofactor">
    <cofactor evidence="21">
        <name>heme c</name>
        <dbReference type="ChEBI" id="CHEBI:61717"/>
    </cofactor>
    <text evidence="21">Binds 2 heme C groups per subunit.</text>
</comment>
<evidence type="ECO:0000313" key="24">
    <source>
        <dbReference type="EMBL" id="MEM5500264.1"/>
    </source>
</evidence>
<evidence type="ECO:0000256" key="10">
    <source>
        <dbReference type="ARBA" id="ARBA00022692"/>
    </source>
</evidence>
<name>A0ABU9T3B2_9HYPH</name>
<comment type="subunit">
    <text evidence="4">Component of the cbb3-type cytochrome c oxidase at least composed of FixN, FixO, FixQ and FixP.</text>
</comment>
<evidence type="ECO:0000256" key="21">
    <source>
        <dbReference type="PIRNR" id="PIRNR000006"/>
    </source>
</evidence>
<evidence type="ECO:0000256" key="3">
    <source>
        <dbReference type="ARBA" id="ARBA00006113"/>
    </source>
</evidence>
<keyword evidence="16 21" id="KW-0560">Oxidoreductase</keyword>
<keyword evidence="25" id="KW-1185">Reference proteome</keyword>
<dbReference type="PANTHER" id="PTHR33751:SF1">
    <property type="entry name" value="CBB3-TYPE CYTOCHROME C OXIDASE SUBUNIT FIXP"/>
    <property type="match status" value="1"/>
</dbReference>
<dbReference type="InterPro" id="IPR008168">
    <property type="entry name" value="Cyt_C_IC"/>
</dbReference>
<dbReference type="InterPro" id="IPR009056">
    <property type="entry name" value="Cyt_c-like_dom"/>
</dbReference>
<dbReference type="Pfam" id="PF13442">
    <property type="entry name" value="Cytochrome_CBB3"/>
    <property type="match status" value="2"/>
</dbReference>
<proteinExistence type="inferred from homology"/>
<comment type="subcellular location">
    <subcellularLocation>
        <location evidence="1 21">Cell inner membrane</location>
    </subcellularLocation>
</comment>
<comment type="caution">
    <text evidence="24">The sequence shown here is derived from an EMBL/GenBank/DDBJ whole genome shotgun (WGS) entry which is preliminary data.</text>
</comment>
<sequence>MSENNETDDITGVETTGHEWDGIKELNNPLPRSWLWGLYGTIVFSIGYVIAYPALPLINSSTAGLLGWSSRQNVANDIASLEQGRESLGQDLVATDLNKISGNPDLMQFALAGGNSAFKVYCSQCHGAGAAGGGIYPNLVDDDWIWGGTVDDIYLTLKHGIRYETDEDTRYSQMPNFGADGILERDAIKDAAWYVRSISGQEADLEAAERGAIVYQDNCAACHGDSGEGMHDLGAPALNDAIWLYGGSHEEIVAQISKPKQGVMPAWGDRLSEATIRQLSLYVHRLGGGEK</sequence>
<evidence type="ECO:0000256" key="6">
    <source>
        <dbReference type="ARBA" id="ARBA00022475"/>
    </source>
</evidence>
<dbReference type="RefSeq" id="WP_342846323.1">
    <property type="nucleotide sequence ID" value="NZ_JBBMQO010000001.1"/>
</dbReference>
<dbReference type="InterPro" id="IPR036909">
    <property type="entry name" value="Cyt_c-like_dom_sf"/>
</dbReference>
<comment type="similarity">
    <text evidence="3 21">Belongs to the CcoP / FixP family.</text>
</comment>
<keyword evidence="7 21" id="KW-0997">Cell inner membrane</keyword>
<keyword evidence="13 21" id="KW-0375">Hydrogen ion transport</keyword>
<dbReference type="PANTHER" id="PTHR33751">
    <property type="entry name" value="CBB3-TYPE CYTOCHROME C OXIDASE SUBUNIT FIXP"/>
    <property type="match status" value="1"/>
</dbReference>
<keyword evidence="15 22" id="KW-1133">Transmembrane helix</keyword>
<feature type="domain" description="Cytochrome c" evidence="23">
    <location>
        <begin position="206"/>
        <end position="287"/>
    </location>
</feature>
<evidence type="ECO:0000256" key="20">
    <source>
        <dbReference type="ARBA" id="ARBA00025525"/>
    </source>
</evidence>
<evidence type="ECO:0000256" key="2">
    <source>
        <dbReference type="ARBA" id="ARBA00004673"/>
    </source>
</evidence>
<dbReference type="Proteomes" id="UP001477870">
    <property type="component" value="Unassembled WGS sequence"/>
</dbReference>
<organism evidence="24 25">
    <name type="scientific">Ahrensia kielensis</name>
    <dbReference type="NCBI Taxonomy" id="76980"/>
    <lineage>
        <taxon>Bacteria</taxon>
        <taxon>Pseudomonadati</taxon>
        <taxon>Pseudomonadota</taxon>
        <taxon>Alphaproteobacteria</taxon>
        <taxon>Hyphomicrobiales</taxon>
        <taxon>Ahrensiaceae</taxon>
        <taxon>Ahrensia</taxon>
    </lineage>
</organism>
<keyword evidence="17 21" id="KW-0408">Iron</keyword>
<comment type="pathway">
    <text evidence="2 21">Energy metabolism; oxidative phosphorylation.</text>
</comment>